<comment type="function">
    <text evidence="7">Catalyzes the formation of 4-diphosphocytidyl-2-C-methyl-D-erythritol from CTP and 2-C-methyl-D-erythritol 4-phosphate (MEP).</text>
</comment>
<dbReference type="UniPathway" id="UPA00056">
    <property type="reaction ID" value="UER00093"/>
</dbReference>
<dbReference type="InterPro" id="IPR018294">
    <property type="entry name" value="ISPD_synthase_CS"/>
</dbReference>
<evidence type="ECO:0000256" key="2">
    <source>
        <dbReference type="ARBA" id="ARBA00004787"/>
    </source>
</evidence>
<dbReference type="PANTHER" id="PTHR32125:SF4">
    <property type="entry name" value="2-C-METHYL-D-ERYTHRITOL 4-PHOSPHATE CYTIDYLYLTRANSFERASE, CHLOROPLASTIC"/>
    <property type="match status" value="1"/>
</dbReference>
<dbReference type="FunFam" id="3.90.550.10:FF:000003">
    <property type="entry name" value="2-C-methyl-D-erythritol 4-phosphate cytidylyltransferase"/>
    <property type="match status" value="1"/>
</dbReference>
<dbReference type="GO" id="GO:0050518">
    <property type="term" value="F:2-C-methyl-D-erythritol 4-phosphate cytidylyltransferase activity"/>
    <property type="evidence" value="ECO:0007669"/>
    <property type="project" value="UniProtKB-UniRule"/>
</dbReference>
<dbReference type="InterPro" id="IPR050088">
    <property type="entry name" value="IspD/TarI_cytidylyltransf_bact"/>
</dbReference>
<keyword evidence="9" id="KW-1185">Reference proteome</keyword>
<accession>A0A839H5K1</accession>
<dbReference type="Pfam" id="PF01128">
    <property type="entry name" value="IspD"/>
    <property type="match status" value="1"/>
</dbReference>
<keyword evidence="6 7" id="KW-0414">Isoprene biosynthesis</keyword>
<dbReference type="PANTHER" id="PTHR32125">
    <property type="entry name" value="2-C-METHYL-D-ERYTHRITOL 4-PHOSPHATE CYTIDYLYLTRANSFERASE, CHLOROPLASTIC"/>
    <property type="match status" value="1"/>
</dbReference>
<dbReference type="HAMAP" id="MF_00108">
    <property type="entry name" value="IspD"/>
    <property type="match status" value="1"/>
</dbReference>
<evidence type="ECO:0000256" key="3">
    <source>
        <dbReference type="ARBA" id="ARBA00009789"/>
    </source>
</evidence>
<keyword evidence="5 7" id="KW-0548">Nucleotidyltransferase</keyword>
<dbReference type="InterPro" id="IPR001228">
    <property type="entry name" value="IspD"/>
</dbReference>
<feature type="site" description="Transition state stabilizer" evidence="7">
    <location>
        <position position="25"/>
    </location>
</feature>
<dbReference type="EC" id="2.7.7.60" evidence="7"/>
<dbReference type="PROSITE" id="PS01295">
    <property type="entry name" value="ISPD"/>
    <property type="match status" value="1"/>
</dbReference>
<comment type="catalytic activity">
    <reaction evidence="1 7">
        <text>2-C-methyl-D-erythritol 4-phosphate + CTP + H(+) = 4-CDP-2-C-methyl-D-erythritol + diphosphate</text>
        <dbReference type="Rhea" id="RHEA:13429"/>
        <dbReference type="ChEBI" id="CHEBI:15378"/>
        <dbReference type="ChEBI" id="CHEBI:33019"/>
        <dbReference type="ChEBI" id="CHEBI:37563"/>
        <dbReference type="ChEBI" id="CHEBI:57823"/>
        <dbReference type="ChEBI" id="CHEBI:58262"/>
        <dbReference type="EC" id="2.7.7.60"/>
    </reaction>
</comment>
<dbReference type="GO" id="GO:0019288">
    <property type="term" value="P:isopentenyl diphosphate biosynthetic process, methylerythritol 4-phosphate pathway"/>
    <property type="evidence" value="ECO:0007669"/>
    <property type="project" value="UniProtKB-UniRule"/>
</dbReference>
<name>A0A839H5K1_9GAMM</name>
<dbReference type="Proteomes" id="UP000548632">
    <property type="component" value="Unassembled WGS sequence"/>
</dbReference>
<evidence type="ECO:0000256" key="4">
    <source>
        <dbReference type="ARBA" id="ARBA00022679"/>
    </source>
</evidence>
<gene>
    <name evidence="7 8" type="primary">ispD</name>
    <name evidence="8" type="ORF">HUK38_01675</name>
</gene>
<dbReference type="InterPro" id="IPR034683">
    <property type="entry name" value="IspD/TarI"/>
</dbReference>
<keyword evidence="4 7" id="KW-0808">Transferase</keyword>
<feature type="site" description="Transition state stabilizer" evidence="7">
    <location>
        <position position="32"/>
    </location>
</feature>
<dbReference type="AlphaFoldDB" id="A0A839H5K1"/>
<dbReference type="InterPro" id="IPR029044">
    <property type="entry name" value="Nucleotide-diphossugar_trans"/>
</dbReference>
<feature type="site" description="Positions MEP for the nucleophilic attack" evidence="7">
    <location>
        <position position="228"/>
    </location>
</feature>
<evidence type="ECO:0000256" key="1">
    <source>
        <dbReference type="ARBA" id="ARBA00001282"/>
    </source>
</evidence>
<reference evidence="8 9" key="1">
    <citation type="journal article" date="2020" name="Arch. Microbiol.">
        <title>The genome sequence of the giant phototrophic gammaproteobacterium Thiospirillum jenense gives insight into its physiological properties and phylogenetic relationships.</title>
        <authorList>
            <person name="Imhoff J.F."/>
            <person name="Meyer T.E."/>
            <person name="Kyndt J.A."/>
        </authorList>
    </citation>
    <scope>NUCLEOTIDE SEQUENCE [LARGE SCALE GENOMIC DNA]</scope>
    <source>
        <strain evidence="8 9">DSM 216</strain>
    </source>
</reference>
<dbReference type="RefSeq" id="WP_182582054.1">
    <property type="nucleotide sequence ID" value="NZ_JABVCQ010000003.1"/>
</dbReference>
<sequence>MNHAHSSIITPRLWALIPAAGVGRRFGATVPKQYLELGGRRVIDYVLEMFIFHPKLSGCVVALDRNDPYWNDGIYAAHPNIHRAIGGNERCHSVNNALATLTNDLGAQDDDWVLVHDAARPCLRRSDLDALIAVLTNEPVGVLLAVPVHDTVKQSQLTENEKIVRVATTVARSTLWRAYTPQVFRLGLLRQALNQALANNQLVTDDASAIELFGLSPRLVEGHADNIKITRPEDLPLAQFFLIQQGRLC</sequence>
<comment type="caution">
    <text evidence="8">The sequence shown here is derived from an EMBL/GenBank/DDBJ whole genome shotgun (WGS) entry which is preliminary data.</text>
</comment>
<feature type="site" description="Positions MEP for the nucleophilic attack" evidence="7">
    <location>
        <position position="172"/>
    </location>
</feature>
<organism evidence="8 9">
    <name type="scientific">Thiospirillum jenense</name>
    <dbReference type="NCBI Taxonomy" id="1653858"/>
    <lineage>
        <taxon>Bacteria</taxon>
        <taxon>Pseudomonadati</taxon>
        <taxon>Pseudomonadota</taxon>
        <taxon>Gammaproteobacteria</taxon>
        <taxon>Chromatiales</taxon>
        <taxon>Chromatiaceae</taxon>
        <taxon>Thiospirillum</taxon>
    </lineage>
</organism>
<dbReference type="Gene3D" id="3.90.550.10">
    <property type="entry name" value="Spore Coat Polysaccharide Biosynthesis Protein SpsA, Chain A"/>
    <property type="match status" value="1"/>
</dbReference>
<comment type="pathway">
    <text evidence="2 7">Isoprenoid biosynthesis; isopentenyl diphosphate biosynthesis via DXP pathway; isopentenyl diphosphate from 1-deoxy-D-xylulose 5-phosphate: step 2/6.</text>
</comment>
<evidence type="ECO:0000256" key="7">
    <source>
        <dbReference type="HAMAP-Rule" id="MF_00108"/>
    </source>
</evidence>
<dbReference type="SUPFAM" id="SSF53448">
    <property type="entry name" value="Nucleotide-diphospho-sugar transferases"/>
    <property type="match status" value="1"/>
</dbReference>
<dbReference type="NCBIfam" id="TIGR00453">
    <property type="entry name" value="ispD"/>
    <property type="match status" value="1"/>
</dbReference>
<comment type="similarity">
    <text evidence="3 7">Belongs to the IspD/TarI cytidylyltransferase family. IspD subfamily.</text>
</comment>
<evidence type="ECO:0000313" key="9">
    <source>
        <dbReference type="Proteomes" id="UP000548632"/>
    </source>
</evidence>
<evidence type="ECO:0000313" key="8">
    <source>
        <dbReference type="EMBL" id="MBB1124941.1"/>
    </source>
</evidence>
<evidence type="ECO:0000256" key="6">
    <source>
        <dbReference type="ARBA" id="ARBA00023229"/>
    </source>
</evidence>
<dbReference type="CDD" id="cd02516">
    <property type="entry name" value="CDP-ME_synthetase"/>
    <property type="match status" value="1"/>
</dbReference>
<evidence type="ECO:0000256" key="5">
    <source>
        <dbReference type="ARBA" id="ARBA00022695"/>
    </source>
</evidence>
<proteinExistence type="inferred from homology"/>
<protein>
    <recommendedName>
        <fullName evidence="7">2-C-methyl-D-erythritol 4-phosphate cytidylyltransferase</fullName>
        <ecNumber evidence="7">2.7.7.60</ecNumber>
    </recommendedName>
    <alternativeName>
        <fullName evidence="7">4-diphosphocytidyl-2C-methyl-D-erythritol synthase</fullName>
    </alternativeName>
    <alternativeName>
        <fullName evidence="7">MEP cytidylyltransferase</fullName>
        <shortName evidence="7">MCT</shortName>
    </alternativeName>
</protein>
<dbReference type="EMBL" id="JABVCQ010000003">
    <property type="protein sequence ID" value="MBB1124941.1"/>
    <property type="molecule type" value="Genomic_DNA"/>
</dbReference>